<protein>
    <submittedName>
        <fullName evidence="2">SAGA-associated factor 11</fullName>
    </submittedName>
</protein>
<name>A0AC34PUB1_9BILA</name>
<sequence>MDKNDGLEAIKEIGRRNIAAMVIRNYAHHLTSVYNQHYIKCIQLEESTGQMHHLPVSPPDANKVTVKCPRCQDSVIAIRFRTHLMKCAGDGRKSNKEAQKKISEQNAEMAMVTTDKVPKKRKRKNLKKKNTVVNPEAQ</sequence>
<dbReference type="WBParaSite" id="JU765_v2.g10033.t1">
    <property type="protein sequence ID" value="JU765_v2.g10033.t1"/>
    <property type="gene ID" value="JU765_v2.g10033"/>
</dbReference>
<dbReference type="Proteomes" id="UP000887576">
    <property type="component" value="Unplaced"/>
</dbReference>
<evidence type="ECO:0000313" key="2">
    <source>
        <dbReference type="WBParaSite" id="JU765_v2.g10033.t1"/>
    </source>
</evidence>
<reference evidence="2" key="1">
    <citation type="submission" date="2022-11" db="UniProtKB">
        <authorList>
            <consortium name="WormBaseParasite"/>
        </authorList>
    </citation>
    <scope>IDENTIFICATION</scope>
</reference>
<accession>A0AC34PUB1</accession>
<organism evidence="1 2">
    <name type="scientific">Panagrolaimus sp. JU765</name>
    <dbReference type="NCBI Taxonomy" id="591449"/>
    <lineage>
        <taxon>Eukaryota</taxon>
        <taxon>Metazoa</taxon>
        <taxon>Ecdysozoa</taxon>
        <taxon>Nematoda</taxon>
        <taxon>Chromadorea</taxon>
        <taxon>Rhabditida</taxon>
        <taxon>Tylenchina</taxon>
        <taxon>Panagrolaimomorpha</taxon>
        <taxon>Panagrolaimoidea</taxon>
        <taxon>Panagrolaimidae</taxon>
        <taxon>Panagrolaimus</taxon>
    </lineage>
</organism>
<evidence type="ECO:0000313" key="1">
    <source>
        <dbReference type="Proteomes" id="UP000887576"/>
    </source>
</evidence>
<proteinExistence type="predicted"/>